<proteinExistence type="predicted"/>
<dbReference type="Proteomes" id="UP001239111">
    <property type="component" value="Chromosome 4"/>
</dbReference>
<reference evidence="1" key="1">
    <citation type="submission" date="2023-04" db="EMBL/GenBank/DDBJ databases">
        <title>A chromosome-level genome assembly of the parasitoid wasp Eretmocerus hayati.</title>
        <authorList>
            <person name="Zhong Y."/>
            <person name="Liu S."/>
            <person name="Liu Y."/>
        </authorList>
    </citation>
    <scope>NUCLEOTIDE SEQUENCE</scope>
    <source>
        <strain evidence="1">ZJU_SS_LIU_2023</strain>
    </source>
</reference>
<accession>A0ACC2N2R3</accession>
<keyword evidence="2" id="KW-1185">Reference proteome</keyword>
<comment type="caution">
    <text evidence="1">The sequence shown here is derived from an EMBL/GenBank/DDBJ whole genome shotgun (WGS) entry which is preliminary data.</text>
</comment>
<name>A0ACC2N2R3_9HYME</name>
<gene>
    <name evidence="1" type="ORF">QAD02_006963</name>
</gene>
<protein>
    <submittedName>
        <fullName evidence="1">Uncharacterized protein</fullName>
    </submittedName>
</protein>
<evidence type="ECO:0000313" key="2">
    <source>
        <dbReference type="Proteomes" id="UP001239111"/>
    </source>
</evidence>
<dbReference type="EMBL" id="CM056744">
    <property type="protein sequence ID" value="KAJ8665301.1"/>
    <property type="molecule type" value="Genomic_DNA"/>
</dbReference>
<organism evidence="1 2">
    <name type="scientific">Eretmocerus hayati</name>
    <dbReference type="NCBI Taxonomy" id="131215"/>
    <lineage>
        <taxon>Eukaryota</taxon>
        <taxon>Metazoa</taxon>
        <taxon>Ecdysozoa</taxon>
        <taxon>Arthropoda</taxon>
        <taxon>Hexapoda</taxon>
        <taxon>Insecta</taxon>
        <taxon>Pterygota</taxon>
        <taxon>Neoptera</taxon>
        <taxon>Endopterygota</taxon>
        <taxon>Hymenoptera</taxon>
        <taxon>Apocrita</taxon>
        <taxon>Proctotrupomorpha</taxon>
        <taxon>Chalcidoidea</taxon>
        <taxon>Aphelinidae</taxon>
        <taxon>Aphelininae</taxon>
        <taxon>Eretmocerus</taxon>
    </lineage>
</organism>
<evidence type="ECO:0000313" key="1">
    <source>
        <dbReference type="EMBL" id="KAJ8665301.1"/>
    </source>
</evidence>
<sequence length="415" mass="46039">MSKRKRSKRDNSTSSSEDDQKKVLKLLKKMAKRGKKKSKRSKRRHRRRSSSSSSSSSSRDSRDALSTRRSSSLVDSEAGGRASSRDSTPDNDHTGQKDTELPLTSSAPQSTNSTQTVSTTSLPKPNAATPTSQVMTPAQDSESGSKLDLDKSNEKDEELLSEEVMNVLGKRLQEERVPAEPVLSSLSSRWADIFKLGLPQAERVELVKKYPPPKNCLFLDPPKLNAEVNLAMNETTRSRDGRIVERQEKLGACVSAISKLLSPLLVRRDPEDNPIIECLSDACRLLMDAIHDEISVRRKLVVANVSSHMKETLSTTAADEYLFGKKLAEDLKTAKIIGQSAADLKPKKPQVPKSKNPKGPPRQQNKPIASTSGGQKPPTSTTQQSRQPRSQDYHHRPRNSSRSRSSQKKDYSKKY</sequence>